<gene>
    <name evidence="7" type="primary">rrtA</name>
    <name evidence="7" type="ORF">H4F90_07950</name>
</gene>
<comment type="caution">
    <text evidence="7">The sequence shown here is derived from an EMBL/GenBank/DDBJ whole genome shotgun (WGS) entry which is preliminary data.</text>
</comment>
<dbReference type="NCBIfam" id="TIGR03902">
    <property type="entry name" value="rhom_GG_sort"/>
    <property type="match status" value="1"/>
</dbReference>
<keyword evidence="3 6" id="KW-1133">Transmembrane helix</keyword>
<dbReference type="EMBL" id="JACIVI010000002">
    <property type="protein sequence ID" value="MBB1161910.1"/>
    <property type="molecule type" value="Genomic_DNA"/>
</dbReference>
<evidence type="ECO:0000256" key="4">
    <source>
        <dbReference type="ARBA" id="ARBA00023136"/>
    </source>
</evidence>
<proteinExistence type="predicted"/>
<dbReference type="RefSeq" id="WP_182663302.1">
    <property type="nucleotide sequence ID" value="NZ_JACIVI010000002.1"/>
</dbReference>
<dbReference type="EC" id="3.4.21.-" evidence="7"/>
<accession>A0A839HR28</accession>
<feature type="transmembrane region" description="Helical" evidence="6">
    <location>
        <begin position="181"/>
        <end position="199"/>
    </location>
</feature>
<dbReference type="Proteomes" id="UP000586093">
    <property type="component" value="Unassembled WGS sequence"/>
</dbReference>
<organism evidence="7 8">
    <name type="scientific">Aquariibacter albus</name>
    <dbReference type="NCBI Taxonomy" id="2759899"/>
    <lineage>
        <taxon>Bacteria</taxon>
        <taxon>Pseudomonadati</taxon>
        <taxon>Pseudomonadota</taxon>
        <taxon>Betaproteobacteria</taxon>
        <taxon>Burkholderiales</taxon>
        <taxon>Sphaerotilaceae</taxon>
        <taxon>Aquariibacter</taxon>
    </lineage>
</organism>
<keyword evidence="4 6" id="KW-0472">Membrane</keyword>
<sequence>MSPPVPAPARRRGAGITAHFRPRTAGPASQEPLPRRDGGARAALTLWLMMSALLLLPALLIGGSPRLDRLSDATLAWQAPVVLAEPWRLWSAAWVHLTPDHLSANLIGGLMVAALGWAGRVNRGAVVAWSLAWPATHLALLVHAPLLQHYAGLSGVLHAGVAVMAVRMITGLEQPRALRRIGLALAVGLLLKIGLEMPWRGPMSDSSEWDFPVVVAAHAWGAGLGAVLALLLATMRR</sequence>
<reference evidence="7 8" key="1">
    <citation type="submission" date="2020-08" db="EMBL/GenBank/DDBJ databases">
        <title>Aquariorum lacteus gen. nov., sp. nov., a new member of the family Comamonadaceae, isolated from freshwater aquarium.</title>
        <authorList>
            <person name="Chun S.-J."/>
        </authorList>
    </citation>
    <scope>NUCLEOTIDE SEQUENCE [LARGE SCALE GENOMIC DNA]</scope>
    <source>
        <strain evidence="7 8">SJAQ100</strain>
    </source>
</reference>
<dbReference type="SUPFAM" id="SSF144091">
    <property type="entry name" value="Rhomboid-like"/>
    <property type="match status" value="1"/>
</dbReference>
<keyword evidence="7" id="KW-0378">Hydrolase</keyword>
<evidence type="ECO:0000313" key="7">
    <source>
        <dbReference type="EMBL" id="MBB1161910.1"/>
    </source>
</evidence>
<comment type="subcellular location">
    <subcellularLocation>
        <location evidence="1">Membrane</location>
        <topology evidence="1">Multi-pass membrane protein</topology>
    </subcellularLocation>
</comment>
<feature type="transmembrane region" description="Helical" evidence="6">
    <location>
        <begin position="102"/>
        <end position="119"/>
    </location>
</feature>
<evidence type="ECO:0000256" key="3">
    <source>
        <dbReference type="ARBA" id="ARBA00022989"/>
    </source>
</evidence>
<keyword evidence="8" id="KW-1185">Reference proteome</keyword>
<feature type="region of interest" description="Disordered" evidence="5">
    <location>
        <begin position="1"/>
        <end position="36"/>
    </location>
</feature>
<feature type="transmembrane region" description="Helical" evidence="6">
    <location>
        <begin position="42"/>
        <end position="61"/>
    </location>
</feature>
<feature type="transmembrane region" description="Helical" evidence="6">
    <location>
        <begin position="150"/>
        <end position="169"/>
    </location>
</feature>
<dbReference type="InterPro" id="IPR035952">
    <property type="entry name" value="Rhomboid-like_sf"/>
</dbReference>
<evidence type="ECO:0000256" key="5">
    <source>
        <dbReference type="SAM" id="MobiDB-lite"/>
    </source>
</evidence>
<dbReference type="InterPro" id="IPR023826">
    <property type="entry name" value="Rhom-like_SP_proteobac"/>
</dbReference>
<dbReference type="AlphaFoldDB" id="A0A839HR28"/>
<protein>
    <submittedName>
        <fullName evidence="7">Rhombosortase</fullName>
        <ecNumber evidence="7">3.4.21.-</ecNumber>
    </submittedName>
</protein>
<feature type="transmembrane region" description="Helical" evidence="6">
    <location>
        <begin position="126"/>
        <end position="144"/>
    </location>
</feature>
<name>A0A839HR28_9BURK</name>
<keyword evidence="2 6" id="KW-0812">Transmembrane</keyword>
<feature type="transmembrane region" description="Helical" evidence="6">
    <location>
        <begin position="211"/>
        <end position="233"/>
    </location>
</feature>
<evidence type="ECO:0000256" key="1">
    <source>
        <dbReference type="ARBA" id="ARBA00004141"/>
    </source>
</evidence>
<evidence type="ECO:0000256" key="6">
    <source>
        <dbReference type="SAM" id="Phobius"/>
    </source>
</evidence>
<dbReference type="Gene3D" id="1.20.1540.10">
    <property type="entry name" value="Rhomboid-like"/>
    <property type="match status" value="1"/>
</dbReference>
<dbReference type="GO" id="GO:0016787">
    <property type="term" value="F:hydrolase activity"/>
    <property type="evidence" value="ECO:0007669"/>
    <property type="project" value="UniProtKB-KW"/>
</dbReference>
<dbReference type="GO" id="GO:0016020">
    <property type="term" value="C:membrane"/>
    <property type="evidence" value="ECO:0007669"/>
    <property type="project" value="UniProtKB-SubCell"/>
</dbReference>
<evidence type="ECO:0000256" key="2">
    <source>
        <dbReference type="ARBA" id="ARBA00022692"/>
    </source>
</evidence>
<evidence type="ECO:0000313" key="8">
    <source>
        <dbReference type="Proteomes" id="UP000586093"/>
    </source>
</evidence>